<organism evidence="1 2">
    <name type="scientific">Candidatus Desulfosporosinus infrequens</name>
    <dbReference type="NCBI Taxonomy" id="2043169"/>
    <lineage>
        <taxon>Bacteria</taxon>
        <taxon>Bacillati</taxon>
        <taxon>Bacillota</taxon>
        <taxon>Clostridia</taxon>
        <taxon>Eubacteriales</taxon>
        <taxon>Desulfitobacteriaceae</taxon>
        <taxon>Desulfosporosinus</taxon>
    </lineage>
</organism>
<sequence>MPDFLKQRSPLNTSLKFIGVIHARKNNNYAFLPVNDGFQHKTYSNIFGVGTVAELPVSFKTPVQNRVCSERIG</sequence>
<name>A0A2U3LFK4_9FIRM</name>
<proteinExistence type="predicted"/>
<gene>
    <name evidence="1" type="ORF">SBF1_4860007</name>
</gene>
<dbReference type="EMBL" id="OMOF01000430">
    <property type="protein sequence ID" value="SPF50703.1"/>
    <property type="molecule type" value="Genomic_DNA"/>
</dbReference>
<dbReference type="Proteomes" id="UP000238916">
    <property type="component" value="Unassembled WGS sequence"/>
</dbReference>
<evidence type="ECO:0000313" key="2">
    <source>
        <dbReference type="Proteomes" id="UP000238916"/>
    </source>
</evidence>
<dbReference type="AlphaFoldDB" id="A0A2U3LFK4"/>
<reference evidence="2" key="1">
    <citation type="submission" date="2018-02" db="EMBL/GenBank/DDBJ databases">
        <authorList>
            <person name="Hausmann B."/>
        </authorList>
    </citation>
    <scope>NUCLEOTIDE SEQUENCE [LARGE SCALE GENOMIC DNA]</scope>
    <source>
        <strain evidence="2">Peat soil MAG SbF1</strain>
    </source>
</reference>
<protein>
    <submittedName>
        <fullName evidence="1">Uncharacterized protein</fullName>
    </submittedName>
</protein>
<accession>A0A2U3LFK4</accession>
<dbReference type="Gene3D" id="3.50.50.100">
    <property type="match status" value="1"/>
</dbReference>
<evidence type="ECO:0000313" key="1">
    <source>
        <dbReference type="EMBL" id="SPF50703.1"/>
    </source>
</evidence>